<keyword evidence="2 6" id="KW-0699">rRNA-binding</keyword>
<keyword evidence="5 6" id="KW-0687">Ribonucleoprotein</keyword>
<dbReference type="InterPro" id="IPR012340">
    <property type="entry name" value="NA-bd_OB-fold"/>
</dbReference>
<protein>
    <recommendedName>
        <fullName evidence="6">Small ribosomal subunit protein uS17</fullName>
    </recommendedName>
</protein>
<evidence type="ECO:0000313" key="9">
    <source>
        <dbReference type="Proteomes" id="UP000265509"/>
    </source>
</evidence>
<dbReference type="NCBIfam" id="NF004123">
    <property type="entry name" value="PRK05610.1"/>
    <property type="match status" value="1"/>
</dbReference>
<evidence type="ECO:0000256" key="7">
    <source>
        <dbReference type="RuleBase" id="RU003872"/>
    </source>
</evidence>
<dbReference type="InterPro" id="IPR019984">
    <property type="entry name" value="Ribosomal_uS17_bact/chlr"/>
</dbReference>
<dbReference type="SUPFAM" id="SSF50249">
    <property type="entry name" value="Nucleic acid-binding proteins"/>
    <property type="match status" value="1"/>
</dbReference>
<dbReference type="OrthoDB" id="9811714at2"/>
<comment type="function">
    <text evidence="6">One of the primary rRNA binding proteins, it binds specifically to the 5'-end of 16S ribosomal RNA.</text>
</comment>
<dbReference type="GO" id="GO:0019843">
    <property type="term" value="F:rRNA binding"/>
    <property type="evidence" value="ECO:0007669"/>
    <property type="project" value="UniProtKB-UniRule"/>
</dbReference>
<sequence>MSAAEKRTRLATGRVVSNKMDKTITVLVERRVKHPVYGKYITRSSKIHAHDESNQCGIGDTVTVAETRPISKSKTWKLVEVVESAAQV</sequence>
<keyword evidence="3 6" id="KW-0694">RNA-binding</keyword>
<dbReference type="Gene3D" id="2.40.50.140">
    <property type="entry name" value="Nucleic acid-binding proteins"/>
    <property type="match status" value="1"/>
</dbReference>
<dbReference type="CDD" id="cd00364">
    <property type="entry name" value="Ribosomal_uS17"/>
    <property type="match status" value="1"/>
</dbReference>
<dbReference type="AlphaFoldDB" id="A0A3L7DVD7"/>
<name>A0A3L7DVD7_9GAMM</name>
<dbReference type="EMBL" id="QRAN01000014">
    <property type="protein sequence ID" value="RLQ21264.1"/>
    <property type="molecule type" value="Genomic_DNA"/>
</dbReference>
<evidence type="ECO:0000256" key="4">
    <source>
        <dbReference type="ARBA" id="ARBA00022980"/>
    </source>
</evidence>
<dbReference type="Proteomes" id="UP000265509">
    <property type="component" value="Unassembled WGS sequence"/>
</dbReference>
<dbReference type="PRINTS" id="PR00973">
    <property type="entry name" value="RIBOSOMALS17"/>
</dbReference>
<dbReference type="GO" id="GO:0006412">
    <property type="term" value="P:translation"/>
    <property type="evidence" value="ECO:0007669"/>
    <property type="project" value="UniProtKB-UniRule"/>
</dbReference>
<comment type="similarity">
    <text evidence="1 6 7">Belongs to the universal ribosomal protein uS17 family.</text>
</comment>
<dbReference type="InterPro" id="IPR019979">
    <property type="entry name" value="Ribosomal_uS17_CS"/>
</dbReference>
<dbReference type="PROSITE" id="PS00056">
    <property type="entry name" value="RIBOSOMAL_S17"/>
    <property type="match status" value="1"/>
</dbReference>
<organism evidence="8 9">
    <name type="scientific">Seongchinamella sediminis</name>
    <dbReference type="NCBI Taxonomy" id="2283635"/>
    <lineage>
        <taxon>Bacteria</taxon>
        <taxon>Pseudomonadati</taxon>
        <taxon>Pseudomonadota</taxon>
        <taxon>Gammaproteobacteria</taxon>
        <taxon>Cellvibrionales</taxon>
        <taxon>Halieaceae</taxon>
        <taxon>Seongchinamella</taxon>
    </lineage>
</organism>
<evidence type="ECO:0000256" key="1">
    <source>
        <dbReference type="ARBA" id="ARBA00010254"/>
    </source>
</evidence>
<dbReference type="HAMAP" id="MF_01345_B">
    <property type="entry name" value="Ribosomal_uS17_B"/>
    <property type="match status" value="1"/>
</dbReference>
<dbReference type="InterPro" id="IPR000266">
    <property type="entry name" value="Ribosomal_uS17"/>
</dbReference>
<dbReference type="GO" id="GO:0022627">
    <property type="term" value="C:cytosolic small ribosomal subunit"/>
    <property type="evidence" value="ECO:0007669"/>
    <property type="project" value="UniProtKB-UniRule"/>
</dbReference>
<comment type="subunit">
    <text evidence="6">Part of the 30S ribosomal subunit.</text>
</comment>
<evidence type="ECO:0000313" key="8">
    <source>
        <dbReference type="EMBL" id="RLQ21264.1"/>
    </source>
</evidence>
<comment type="caution">
    <text evidence="8">The sequence shown here is derived from an EMBL/GenBank/DDBJ whole genome shotgun (WGS) entry which is preliminary data.</text>
</comment>
<gene>
    <name evidence="6" type="primary">rpsQ</name>
    <name evidence="8" type="ORF">DWB85_13225</name>
</gene>
<keyword evidence="4 6" id="KW-0689">Ribosomal protein</keyword>
<proteinExistence type="inferred from homology"/>
<dbReference type="RefSeq" id="WP_117955464.1">
    <property type="nucleotide sequence ID" value="NZ_QRAN01000014.1"/>
</dbReference>
<evidence type="ECO:0000256" key="3">
    <source>
        <dbReference type="ARBA" id="ARBA00022884"/>
    </source>
</evidence>
<evidence type="ECO:0000256" key="2">
    <source>
        <dbReference type="ARBA" id="ARBA00022730"/>
    </source>
</evidence>
<dbReference type="PANTHER" id="PTHR10744:SF1">
    <property type="entry name" value="SMALL RIBOSOMAL SUBUNIT PROTEIN US17M"/>
    <property type="match status" value="1"/>
</dbReference>
<dbReference type="GO" id="GO:0003735">
    <property type="term" value="F:structural constituent of ribosome"/>
    <property type="evidence" value="ECO:0007669"/>
    <property type="project" value="UniProtKB-UniRule"/>
</dbReference>
<dbReference type="PANTHER" id="PTHR10744">
    <property type="entry name" value="40S RIBOSOMAL PROTEIN S11 FAMILY MEMBER"/>
    <property type="match status" value="1"/>
</dbReference>
<reference evidence="8 9" key="1">
    <citation type="submission" date="2018-07" db="EMBL/GenBank/DDBJ databases">
        <title>Halioglobus sp. genome submission.</title>
        <authorList>
            <person name="Ye M.-Q."/>
            <person name="Du Z.-J."/>
        </authorList>
    </citation>
    <scope>NUCLEOTIDE SEQUENCE [LARGE SCALE GENOMIC DNA]</scope>
    <source>
        <strain evidence="8 9">U0301</strain>
    </source>
</reference>
<dbReference type="NCBIfam" id="TIGR03635">
    <property type="entry name" value="uS17_bact"/>
    <property type="match status" value="1"/>
</dbReference>
<evidence type="ECO:0000256" key="5">
    <source>
        <dbReference type="ARBA" id="ARBA00023274"/>
    </source>
</evidence>
<dbReference type="Pfam" id="PF00366">
    <property type="entry name" value="Ribosomal_S17"/>
    <property type="match status" value="1"/>
</dbReference>
<keyword evidence="9" id="KW-1185">Reference proteome</keyword>
<accession>A0A3L7DVD7</accession>
<evidence type="ECO:0000256" key="6">
    <source>
        <dbReference type="HAMAP-Rule" id="MF_01345"/>
    </source>
</evidence>